<gene>
    <name evidence="3" type="ORF">CNF02_04690</name>
</gene>
<keyword evidence="1" id="KW-0677">Repeat</keyword>
<dbReference type="Pfam" id="PF01436">
    <property type="entry name" value="NHL"/>
    <property type="match status" value="1"/>
</dbReference>
<protein>
    <recommendedName>
        <fullName evidence="5">6-bladed beta-propeller</fullName>
    </recommendedName>
</protein>
<evidence type="ECO:0000256" key="1">
    <source>
        <dbReference type="ARBA" id="ARBA00022737"/>
    </source>
</evidence>
<reference evidence="3 4" key="1">
    <citation type="submission" date="2017-08" db="EMBL/GenBank/DDBJ databases">
        <title>Fine stratification of microbial communities through a metagenomic profile of the photic zone.</title>
        <authorList>
            <person name="Haro-Moreno J.M."/>
            <person name="Lopez-Perez M."/>
            <person name="De La Torre J."/>
            <person name="Picazo A."/>
            <person name="Camacho A."/>
            <person name="Rodriguez-Valera F."/>
        </authorList>
    </citation>
    <scope>NUCLEOTIDE SEQUENCE [LARGE SCALE GENOMIC DNA]</scope>
    <source>
        <strain evidence="3">MED-G28</strain>
    </source>
</reference>
<dbReference type="AlphaFoldDB" id="A0A2A5WEV1"/>
<dbReference type="SUPFAM" id="SSF63829">
    <property type="entry name" value="Calcium-dependent phosphotriesterase"/>
    <property type="match status" value="1"/>
</dbReference>
<organism evidence="3 4">
    <name type="scientific">OM182 bacterium MED-G28</name>
    <dbReference type="NCBI Taxonomy" id="1986256"/>
    <lineage>
        <taxon>Bacteria</taxon>
        <taxon>Pseudomonadati</taxon>
        <taxon>Pseudomonadota</taxon>
        <taxon>Gammaproteobacteria</taxon>
        <taxon>OMG group</taxon>
        <taxon>OM182 clade</taxon>
    </lineage>
</organism>
<evidence type="ECO:0000313" key="3">
    <source>
        <dbReference type="EMBL" id="PDH34656.1"/>
    </source>
</evidence>
<dbReference type="EMBL" id="NTJZ01000003">
    <property type="protein sequence ID" value="PDH34656.1"/>
    <property type="molecule type" value="Genomic_DNA"/>
</dbReference>
<comment type="caution">
    <text evidence="3">The sequence shown here is derived from an EMBL/GenBank/DDBJ whole genome shotgun (WGS) entry which is preliminary data.</text>
</comment>
<dbReference type="GO" id="GO:0008270">
    <property type="term" value="F:zinc ion binding"/>
    <property type="evidence" value="ECO:0007669"/>
    <property type="project" value="UniProtKB-KW"/>
</dbReference>
<dbReference type="InterPro" id="IPR011042">
    <property type="entry name" value="6-blade_b-propeller_TolB-like"/>
</dbReference>
<proteinExistence type="predicted"/>
<evidence type="ECO:0008006" key="5">
    <source>
        <dbReference type="Google" id="ProtNLM"/>
    </source>
</evidence>
<dbReference type="PANTHER" id="PTHR24104">
    <property type="entry name" value="E3 UBIQUITIN-PROTEIN LIGASE NHLRC1-RELATED"/>
    <property type="match status" value="1"/>
</dbReference>
<dbReference type="Proteomes" id="UP000219329">
    <property type="component" value="Unassembled WGS sequence"/>
</dbReference>
<evidence type="ECO:0000256" key="2">
    <source>
        <dbReference type="PROSITE-ProRule" id="PRU00504"/>
    </source>
</evidence>
<dbReference type="PANTHER" id="PTHR24104:SF25">
    <property type="entry name" value="PROTEIN LIN-41"/>
    <property type="match status" value="1"/>
</dbReference>
<feature type="repeat" description="NHL" evidence="2">
    <location>
        <begin position="312"/>
        <end position="355"/>
    </location>
</feature>
<evidence type="ECO:0000313" key="4">
    <source>
        <dbReference type="Proteomes" id="UP000219329"/>
    </source>
</evidence>
<dbReference type="PROSITE" id="PS51125">
    <property type="entry name" value="NHL"/>
    <property type="match status" value="1"/>
</dbReference>
<dbReference type="Gene3D" id="2.120.10.30">
    <property type="entry name" value="TolB, C-terminal domain"/>
    <property type="match status" value="1"/>
</dbReference>
<dbReference type="InterPro" id="IPR050952">
    <property type="entry name" value="TRIM-NHL_E3_ligases"/>
</dbReference>
<name>A0A2A5WEV1_9GAMM</name>
<dbReference type="InterPro" id="IPR001258">
    <property type="entry name" value="NHL_repeat"/>
</dbReference>
<accession>A0A2A5WEV1</accession>
<sequence length="356" mass="38896">MRDHAHVVIVILLCLLATPLGLAQVPQFQLELGWPQIPMADNWLTGGIGGMCIDSRDHVFLLNRQNIVADDLDGARLAPPVIELDAEGAVVRGWGDAELLGPRLHDCHVETDGSIWIVAAGTGYIQKYSADGSELLMQIGKSGTFDSSDGSRQGQALNSETAQFFLPSSLDVDINTGEIYVADGELPGGNSRIAVLNRDGEFLRQWSLFRTNSDRDITALPHCLRLSNDGLVYVCDREADRIQVFDQQGNFIKNIFVSFAPLSPIEGRNSGSRGTAVVLAFSSDVAQRYMYVINQNSVMIDVLERDSGQVVSRFGGGPGRYRGQFTLPHGIGVDSKGNVYIAEQEGRRVQKYAIEN</sequence>